<comment type="similarity">
    <text evidence="1 5">Belongs to the bacterial ribosomal protein bL34 family.</text>
</comment>
<evidence type="ECO:0000313" key="7">
    <source>
        <dbReference type="Proteomes" id="UP000823964"/>
    </source>
</evidence>
<organism evidence="6 7">
    <name type="scientific">Candidatus Akkermansia intestinigallinarum</name>
    <dbReference type="NCBI Taxonomy" id="2838431"/>
    <lineage>
        <taxon>Bacteria</taxon>
        <taxon>Pseudomonadati</taxon>
        <taxon>Verrucomicrobiota</taxon>
        <taxon>Verrucomicrobiia</taxon>
        <taxon>Verrucomicrobiales</taxon>
        <taxon>Akkermansiaceae</taxon>
        <taxon>Akkermansia</taxon>
    </lineage>
</organism>
<dbReference type="Pfam" id="PF00468">
    <property type="entry name" value="Ribosomal_L34"/>
    <property type="match status" value="1"/>
</dbReference>
<dbReference type="Gene3D" id="1.10.287.3980">
    <property type="match status" value="1"/>
</dbReference>
<reference evidence="6" key="2">
    <citation type="submission" date="2021-04" db="EMBL/GenBank/DDBJ databases">
        <authorList>
            <person name="Gilroy R."/>
        </authorList>
    </citation>
    <scope>NUCLEOTIDE SEQUENCE</scope>
    <source>
        <strain evidence="6">14975</strain>
    </source>
</reference>
<dbReference type="NCBIfam" id="TIGR01030">
    <property type="entry name" value="rpmH_bact"/>
    <property type="match status" value="1"/>
</dbReference>
<keyword evidence="3 5" id="KW-0687">Ribonucleoprotein</keyword>
<dbReference type="EMBL" id="DXFQ01000010">
    <property type="protein sequence ID" value="HIX19087.1"/>
    <property type="molecule type" value="Genomic_DNA"/>
</dbReference>
<dbReference type="AlphaFoldDB" id="A0A9D2AGH9"/>
<dbReference type="InterPro" id="IPR020939">
    <property type="entry name" value="Ribosomal_bL34_CS"/>
</dbReference>
<dbReference type="PROSITE" id="PS00784">
    <property type="entry name" value="RIBOSOMAL_L34"/>
    <property type="match status" value="1"/>
</dbReference>
<comment type="caution">
    <text evidence="6">The sequence shown here is derived from an EMBL/GenBank/DDBJ whole genome shotgun (WGS) entry which is preliminary data.</text>
</comment>
<accession>A0A9D2AGH9</accession>
<name>A0A9D2AGH9_9BACT</name>
<dbReference type="PANTHER" id="PTHR14503">
    <property type="entry name" value="MITOCHONDRIAL RIBOSOMAL PROTEIN 34 FAMILY MEMBER"/>
    <property type="match status" value="1"/>
</dbReference>
<proteinExistence type="inferred from homology"/>
<evidence type="ECO:0000256" key="3">
    <source>
        <dbReference type="ARBA" id="ARBA00023274"/>
    </source>
</evidence>
<keyword evidence="2 5" id="KW-0689">Ribosomal protein</keyword>
<dbReference type="GO" id="GO:0006412">
    <property type="term" value="P:translation"/>
    <property type="evidence" value="ECO:0007669"/>
    <property type="project" value="UniProtKB-UniRule"/>
</dbReference>
<reference evidence="6" key="1">
    <citation type="journal article" date="2021" name="PeerJ">
        <title>Extensive microbial diversity within the chicken gut microbiome revealed by metagenomics and culture.</title>
        <authorList>
            <person name="Gilroy R."/>
            <person name="Ravi A."/>
            <person name="Getino M."/>
            <person name="Pursley I."/>
            <person name="Horton D.L."/>
            <person name="Alikhan N.F."/>
            <person name="Baker D."/>
            <person name="Gharbi K."/>
            <person name="Hall N."/>
            <person name="Watson M."/>
            <person name="Adriaenssens E.M."/>
            <person name="Foster-Nyarko E."/>
            <person name="Jarju S."/>
            <person name="Secka A."/>
            <person name="Antonio M."/>
            <person name="Oren A."/>
            <person name="Chaudhuri R.R."/>
            <person name="La Ragione R."/>
            <person name="Hildebrand F."/>
            <person name="Pallen M.J."/>
        </authorList>
    </citation>
    <scope>NUCLEOTIDE SEQUENCE</scope>
    <source>
        <strain evidence="6">14975</strain>
    </source>
</reference>
<dbReference type="PANTHER" id="PTHR14503:SF4">
    <property type="entry name" value="LARGE RIBOSOMAL SUBUNIT PROTEIN BL34M"/>
    <property type="match status" value="1"/>
</dbReference>
<dbReference type="FunFam" id="1.10.287.3980:FF:000001">
    <property type="entry name" value="Mitochondrial ribosomal protein L34"/>
    <property type="match status" value="1"/>
</dbReference>
<dbReference type="GO" id="GO:0005840">
    <property type="term" value="C:ribosome"/>
    <property type="evidence" value="ECO:0007669"/>
    <property type="project" value="UniProtKB-KW"/>
</dbReference>
<evidence type="ECO:0000256" key="2">
    <source>
        <dbReference type="ARBA" id="ARBA00022980"/>
    </source>
</evidence>
<evidence type="ECO:0000313" key="6">
    <source>
        <dbReference type="EMBL" id="HIX19087.1"/>
    </source>
</evidence>
<dbReference type="InterPro" id="IPR000271">
    <property type="entry name" value="Ribosomal_bL34"/>
</dbReference>
<dbReference type="GO" id="GO:1990904">
    <property type="term" value="C:ribonucleoprotein complex"/>
    <property type="evidence" value="ECO:0007669"/>
    <property type="project" value="UniProtKB-KW"/>
</dbReference>
<dbReference type="HAMAP" id="MF_00391">
    <property type="entry name" value="Ribosomal_bL34"/>
    <property type="match status" value="1"/>
</dbReference>
<dbReference type="Proteomes" id="UP000823964">
    <property type="component" value="Unassembled WGS sequence"/>
</dbReference>
<gene>
    <name evidence="5 6" type="primary">rpmH</name>
    <name evidence="6" type="ORF">H9862_00620</name>
</gene>
<evidence type="ECO:0000256" key="5">
    <source>
        <dbReference type="HAMAP-Rule" id="MF_00391"/>
    </source>
</evidence>
<evidence type="ECO:0000256" key="1">
    <source>
        <dbReference type="ARBA" id="ARBA00010111"/>
    </source>
</evidence>
<sequence length="60" mass="7106">MSKRTYQPSKRCRKRQFGFRARMASKSGRAILARRRAKGRKRLLPKGAEIHYKRHTVQHG</sequence>
<evidence type="ECO:0000256" key="4">
    <source>
        <dbReference type="ARBA" id="ARBA00035177"/>
    </source>
</evidence>
<dbReference type="GO" id="GO:0003735">
    <property type="term" value="F:structural constituent of ribosome"/>
    <property type="evidence" value="ECO:0007669"/>
    <property type="project" value="InterPro"/>
</dbReference>
<protein>
    <recommendedName>
        <fullName evidence="4 5">Large ribosomal subunit protein bL34</fullName>
    </recommendedName>
</protein>